<feature type="signal peptide" evidence="1">
    <location>
        <begin position="1"/>
        <end position="22"/>
    </location>
</feature>
<dbReference type="Proteomes" id="UP000191160">
    <property type="component" value="Unassembled WGS sequence"/>
</dbReference>
<evidence type="ECO:0000313" key="2">
    <source>
        <dbReference type="EMBL" id="OOV85426.1"/>
    </source>
</evidence>
<feature type="chain" id="PRO_5012571869" evidence="1">
    <location>
        <begin position="23"/>
        <end position="119"/>
    </location>
</feature>
<dbReference type="RefSeq" id="WP_078189212.1">
    <property type="nucleotide sequence ID" value="NZ_JAMCOZ010000010.1"/>
</dbReference>
<gene>
    <name evidence="2" type="ORF">B1202_01915</name>
</gene>
<sequence>MKNMILAACLLGLATNIAAASAEQYVIAVNDINEKYKTDVRQFFSQLDPQQQGFKADQQVKYCGIVQTYVNDLYRAADENRAFLDREYRNMNKQDVIQQVTASREMQLLKKYNVQCALN</sequence>
<evidence type="ECO:0000313" key="3">
    <source>
        <dbReference type="Proteomes" id="UP000191160"/>
    </source>
</evidence>
<evidence type="ECO:0000256" key="1">
    <source>
        <dbReference type="SAM" id="SignalP"/>
    </source>
</evidence>
<organism evidence="2 3">
    <name type="scientific">Acinetobacter amyesii</name>
    <dbReference type="NCBI Taxonomy" id="2942470"/>
    <lineage>
        <taxon>Bacteria</taxon>
        <taxon>Pseudomonadati</taxon>
        <taxon>Pseudomonadota</taxon>
        <taxon>Gammaproteobacteria</taxon>
        <taxon>Moraxellales</taxon>
        <taxon>Moraxellaceae</taxon>
        <taxon>Acinetobacter</taxon>
    </lineage>
</organism>
<dbReference type="EMBL" id="MVKX01000001">
    <property type="protein sequence ID" value="OOV85426.1"/>
    <property type="molecule type" value="Genomic_DNA"/>
</dbReference>
<name>A0A1T1H6J3_9GAMM</name>
<dbReference type="AlphaFoldDB" id="A0A1T1H6J3"/>
<reference evidence="2 3" key="1">
    <citation type="submission" date="2017-02" db="EMBL/GenBank/DDBJ databases">
        <title>Acinetobacter sp. ANC 4945, whole genome shotgun sequencing project.</title>
        <authorList>
            <person name="Radolfova-Krizova L."/>
            <person name="Al Atrouni A."/>
            <person name="Nemec A."/>
        </authorList>
    </citation>
    <scope>NUCLEOTIDE SEQUENCE [LARGE SCALE GENOMIC DNA]</scope>
    <source>
        <strain evidence="2 3">ANC 4945</strain>
    </source>
</reference>
<accession>A0A1T1H6J3</accession>
<proteinExistence type="predicted"/>
<keyword evidence="3" id="KW-1185">Reference proteome</keyword>
<comment type="caution">
    <text evidence="2">The sequence shown here is derived from an EMBL/GenBank/DDBJ whole genome shotgun (WGS) entry which is preliminary data.</text>
</comment>
<protein>
    <submittedName>
        <fullName evidence="2">Uncharacterized protein</fullName>
    </submittedName>
</protein>
<keyword evidence="1" id="KW-0732">Signal</keyword>